<evidence type="ECO:0000256" key="2">
    <source>
        <dbReference type="ARBA" id="ARBA00013064"/>
    </source>
</evidence>
<dbReference type="Proteomes" id="UP000078295">
    <property type="component" value="Unassembled WGS sequence"/>
</dbReference>
<dbReference type="InterPro" id="IPR023485">
    <property type="entry name" value="Ptyr_pPase"/>
</dbReference>
<reference evidence="7 8" key="1">
    <citation type="journal article" date="2016" name="Genome Biol. Evol.">
        <title>Comparative Genomic Analyses of the Moraxella catarrhalis Serosensitive and Seroresistant Lineages Demonstrate Their Independent Evolution.</title>
        <authorList>
            <person name="Earl J.P."/>
            <person name="de Vries S.P."/>
            <person name="Ahmed A."/>
            <person name="Powell E."/>
            <person name="Schultz M.P."/>
            <person name="Hermans P.W."/>
            <person name="Hill D.J."/>
            <person name="Zhou Z."/>
            <person name="Constantinidou C.I."/>
            <person name="Hu F.Z."/>
            <person name="Bootsma H.J."/>
            <person name="Ehrlich G.D."/>
        </authorList>
    </citation>
    <scope>NUCLEOTIDE SEQUENCE [LARGE SCALE GENOMIC DNA]</scope>
    <source>
        <strain evidence="7 8">F23</strain>
    </source>
</reference>
<comment type="similarity">
    <text evidence="1">Belongs to the low molecular weight phosphotyrosine protein phosphatase family.</text>
</comment>
<evidence type="ECO:0000256" key="5">
    <source>
        <dbReference type="PIRSR" id="PIRSR617867-1"/>
    </source>
</evidence>
<feature type="active site" description="Nucleophile" evidence="5">
    <location>
        <position position="11"/>
    </location>
</feature>
<dbReference type="SUPFAM" id="SSF52788">
    <property type="entry name" value="Phosphotyrosine protein phosphatases I"/>
    <property type="match status" value="1"/>
</dbReference>
<comment type="caution">
    <text evidence="7">The sequence shown here is derived from an EMBL/GenBank/DDBJ whole genome shotgun (WGS) entry which is preliminary data.</text>
</comment>
<dbReference type="PANTHER" id="PTHR11717">
    <property type="entry name" value="LOW MOLECULAR WEIGHT PROTEIN TYROSINE PHOSPHATASE"/>
    <property type="match status" value="1"/>
</dbReference>
<dbReference type="Pfam" id="PF01451">
    <property type="entry name" value="LMWPc"/>
    <property type="match status" value="1"/>
</dbReference>
<keyword evidence="3 7" id="KW-0378">Hydrolase</keyword>
<protein>
    <recommendedName>
        <fullName evidence="2">protein-tyrosine-phosphatase</fullName>
        <ecNumber evidence="2">3.1.3.48</ecNumber>
    </recommendedName>
</protein>
<dbReference type="AlphaFoldDB" id="A0A198WZF3"/>
<organism evidence="7 8">
    <name type="scientific">Moraxella catarrhalis</name>
    <name type="common">Branhamella catarrhalis</name>
    <dbReference type="NCBI Taxonomy" id="480"/>
    <lineage>
        <taxon>Bacteria</taxon>
        <taxon>Pseudomonadati</taxon>
        <taxon>Pseudomonadota</taxon>
        <taxon>Gammaproteobacteria</taxon>
        <taxon>Moraxellales</taxon>
        <taxon>Moraxellaceae</taxon>
        <taxon>Moraxella</taxon>
    </lineage>
</organism>
<evidence type="ECO:0000256" key="1">
    <source>
        <dbReference type="ARBA" id="ARBA00011063"/>
    </source>
</evidence>
<dbReference type="InterPro" id="IPR036196">
    <property type="entry name" value="Ptyr_pPase_sf"/>
</dbReference>
<dbReference type="GO" id="GO:0004725">
    <property type="term" value="F:protein tyrosine phosphatase activity"/>
    <property type="evidence" value="ECO:0007669"/>
    <property type="project" value="UniProtKB-EC"/>
</dbReference>
<dbReference type="EMBL" id="LXHQ01000021">
    <property type="protein sequence ID" value="OAV26569.1"/>
    <property type="molecule type" value="Genomic_DNA"/>
</dbReference>
<evidence type="ECO:0000259" key="6">
    <source>
        <dbReference type="SMART" id="SM00226"/>
    </source>
</evidence>
<feature type="active site" description="Proton donor" evidence="5">
    <location>
        <position position="128"/>
    </location>
</feature>
<dbReference type="PRINTS" id="PR00719">
    <property type="entry name" value="LMWPTPASE"/>
</dbReference>
<proteinExistence type="inferred from homology"/>
<feature type="active site" evidence="5">
    <location>
        <position position="17"/>
    </location>
</feature>
<evidence type="ECO:0000256" key="4">
    <source>
        <dbReference type="ARBA" id="ARBA00022912"/>
    </source>
</evidence>
<dbReference type="RefSeq" id="WP_064602756.1">
    <property type="nucleotide sequence ID" value="NZ_JAABLA010000008.1"/>
</dbReference>
<dbReference type="InterPro" id="IPR050438">
    <property type="entry name" value="LMW_PTPase"/>
</dbReference>
<dbReference type="CDD" id="cd16343">
    <property type="entry name" value="LMWPTP"/>
    <property type="match status" value="1"/>
</dbReference>
<gene>
    <name evidence="7" type="ORF">AO370_0640</name>
</gene>
<feature type="domain" description="Phosphotyrosine protein phosphatase I" evidence="6">
    <location>
        <begin position="5"/>
        <end position="154"/>
    </location>
</feature>
<dbReference type="Gene3D" id="3.40.50.2300">
    <property type="match status" value="1"/>
</dbReference>
<keyword evidence="4" id="KW-0904">Protein phosphatase</keyword>
<dbReference type="InterPro" id="IPR017867">
    <property type="entry name" value="Tyr_phospatase_low_mol_wt"/>
</dbReference>
<dbReference type="SMART" id="SM00226">
    <property type="entry name" value="LMWPc"/>
    <property type="match status" value="1"/>
</dbReference>
<accession>A0A198WZF3</accession>
<name>A0A198WZF3_MORCA</name>
<sequence>MTTPQSILFVCLGNICRSPSAEAVMRAKLTKFLPDVYLDSAGTAGYHIGNPPDPRAITTGESLGFKLSQLRARQVSLEDFYEFELIFAMDDANLSDLQTLKNTAMMHANGRDMAKLSLFDPEGRSVADPYYGDEQDFEQMYAHLQQIANRYITAWQLDHQALLAAD</sequence>
<dbReference type="OrthoDB" id="9784339at2"/>
<dbReference type="PANTHER" id="PTHR11717:SF7">
    <property type="entry name" value="LOW MOLECULAR WEIGHT PHOSPHOTYROSINE PROTEIN PHOSPHATASE"/>
    <property type="match status" value="1"/>
</dbReference>
<evidence type="ECO:0000256" key="3">
    <source>
        <dbReference type="ARBA" id="ARBA00022801"/>
    </source>
</evidence>
<evidence type="ECO:0000313" key="8">
    <source>
        <dbReference type="Proteomes" id="UP000078295"/>
    </source>
</evidence>
<evidence type="ECO:0000313" key="7">
    <source>
        <dbReference type="EMBL" id="OAV26569.1"/>
    </source>
</evidence>
<dbReference type="EC" id="3.1.3.48" evidence="2"/>